<dbReference type="InterPro" id="IPR050570">
    <property type="entry name" value="Cell_wall_metabolism_enzyme"/>
</dbReference>
<comment type="caution">
    <text evidence="3">The sequence shown here is derived from an EMBL/GenBank/DDBJ whole genome shotgun (WGS) entry which is preliminary data.</text>
</comment>
<keyword evidence="4" id="KW-1185">Reference proteome</keyword>
<dbReference type="CDD" id="cd12797">
    <property type="entry name" value="M23_peptidase"/>
    <property type="match status" value="1"/>
</dbReference>
<gene>
    <name evidence="3" type="ORF">ACFOFO_07875</name>
</gene>
<evidence type="ECO:0000259" key="2">
    <source>
        <dbReference type="Pfam" id="PF01551"/>
    </source>
</evidence>
<feature type="compositionally biased region" description="Basic and acidic residues" evidence="1">
    <location>
        <begin position="305"/>
        <end position="325"/>
    </location>
</feature>
<organism evidence="3 4">
    <name type="scientific">Undibacterium arcticum</name>
    <dbReference type="NCBI Taxonomy" id="1762892"/>
    <lineage>
        <taxon>Bacteria</taxon>
        <taxon>Pseudomonadati</taxon>
        <taxon>Pseudomonadota</taxon>
        <taxon>Betaproteobacteria</taxon>
        <taxon>Burkholderiales</taxon>
        <taxon>Oxalobacteraceae</taxon>
        <taxon>Undibacterium</taxon>
    </lineage>
</organism>
<feature type="region of interest" description="Disordered" evidence="1">
    <location>
        <begin position="16"/>
        <end position="35"/>
    </location>
</feature>
<dbReference type="EMBL" id="JBHRTP010000022">
    <property type="protein sequence ID" value="MFC3107877.1"/>
    <property type="molecule type" value="Genomic_DNA"/>
</dbReference>
<dbReference type="Proteomes" id="UP001595530">
    <property type="component" value="Unassembled WGS sequence"/>
</dbReference>
<keyword evidence="3" id="KW-0378">Hydrolase</keyword>
<feature type="compositionally biased region" description="Basic and acidic residues" evidence="1">
    <location>
        <begin position="18"/>
        <end position="35"/>
    </location>
</feature>
<dbReference type="InterPro" id="IPR011055">
    <property type="entry name" value="Dup_hybrid_motif"/>
</dbReference>
<reference evidence="4" key="1">
    <citation type="journal article" date="2019" name="Int. J. Syst. Evol. Microbiol.">
        <title>The Global Catalogue of Microorganisms (GCM) 10K type strain sequencing project: providing services to taxonomists for standard genome sequencing and annotation.</title>
        <authorList>
            <consortium name="The Broad Institute Genomics Platform"/>
            <consortium name="The Broad Institute Genome Sequencing Center for Infectious Disease"/>
            <person name="Wu L."/>
            <person name="Ma J."/>
        </authorList>
    </citation>
    <scope>NUCLEOTIDE SEQUENCE [LARGE SCALE GENOMIC DNA]</scope>
    <source>
        <strain evidence="4">KCTC 42986</strain>
    </source>
</reference>
<accession>A0ABV7F228</accession>
<dbReference type="InterPro" id="IPR016047">
    <property type="entry name" value="M23ase_b-sheet_dom"/>
</dbReference>
<evidence type="ECO:0000313" key="3">
    <source>
        <dbReference type="EMBL" id="MFC3107877.1"/>
    </source>
</evidence>
<sequence length="466" mass="51195">MATLLLSLSGSTLAASKVTERSKQKSAAEAERAELHDQLRSLKRDISQTESARDSATDTLAESEAAISDANRSLRELGDEQSQTRARLEQLSKQQIDLSNVIASQQQRLAKLLREHYVAGNEDRIKLLLSGDNPNRINRDLQYMGYLSQAQARLVTSLRANLQAVESNKAATQNANDELDEIAQEERDQRALLLKEQARRATLLAQLSSKLSAQRKQAGNLQRDEQRLSGLVDKLALLVEQQQKADAAAQEKRRQQQQAQAKARELEARNQAQRERQRSRQAAGKIKPANPDAIDDDEPAARVVAQHDGKSDANADRSNESKNELSADASLQGAAFAQLRGRLRLPVRGTLAAKFGSTRDDGPSWKGLFIRAAEGSEIKAVAGGRVVFADWLRGFGNLLIIDHGGQYMTIYGNNQSLFKRAGDAIKSGEPIASAGNSGGNEQSGLYFEMRHQGRAFDPLGWVRLSN</sequence>
<dbReference type="SUPFAM" id="SSF51261">
    <property type="entry name" value="Duplicated hybrid motif"/>
    <property type="match status" value="1"/>
</dbReference>
<dbReference type="RefSeq" id="WP_390327840.1">
    <property type="nucleotide sequence ID" value="NZ_JBHRTP010000022.1"/>
</dbReference>
<dbReference type="PANTHER" id="PTHR21666">
    <property type="entry name" value="PEPTIDASE-RELATED"/>
    <property type="match status" value="1"/>
</dbReference>
<dbReference type="Gene3D" id="6.10.250.3150">
    <property type="match status" value="1"/>
</dbReference>
<name>A0ABV7F228_9BURK</name>
<dbReference type="Gene3D" id="2.70.70.10">
    <property type="entry name" value="Glucose Permease (Domain IIA)"/>
    <property type="match status" value="1"/>
</dbReference>
<dbReference type="GO" id="GO:0016787">
    <property type="term" value="F:hydrolase activity"/>
    <property type="evidence" value="ECO:0007669"/>
    <property type="project" value="UniProtKB-KW"/>
</dbReference>
<feature type="compositionally biased region" description="Basic and acidic residues" evidence="1">
    <location>
        <begin position="40"/>
        <end position="56"/>
    </location>
</feature>
<evidence type="ECO:0000313" key="4">
    <source>
        <dbReference type="Proteomes" id="UP001595530"/>
    </source>
</evidence>
<feature type="region of interest" description="Disordered" evidence="1">
    <location>
        <begin position="40"/>
        <end position="61"/>
    </location>
</feature>
<feature type="domain" description="M23ase beta-sheet core" evidence="2">
    <location>
        <begin position="365"/>
        <end position="458"/>
    </location>
</feature>
<dbReference type="PANTHER" id="PTHR21666:SF270">
    <property type="entry name" value="MUREIN HYDROLASE ACTIVATOR ENVC"/>
    <property type="match status" value="1"/>
</dbReference>
<protein>
    <submittedName>
        <fullName evidence="3">Murein hydrolase activator EnvC family protein</fullName>
    </submittedName>
</protein>
<feature type="region of interest" description="Disordered" evidence="1">
    <location>
        <begin position="248"/>
        <end position="326"/>
    </location>
</feature>
<proteinExistence type="predicted"/>
<dbReference type="Pfam" id="PF01551">
    <property type="entry name" value="Peptidase_M23"/>
    <property type="match status" value="1"/>
</dbReference>
<feature type="compositionally biased region" description="Basic and acidic residues" evidence="1">
    <location>
        <begin position="262"/>
        <end position="278"/>
    </location>
</feature>
<evidence type="ECO:0000256" key="1">
    <source>
        <dbReference type="SAM" id="MobiDB-lite"/>
    </source>
</evidence>